<sequence length="545" mass="61112">IGNVPRNGTEFRDCLRRLGLKPGPLGYFNSAYMAFTPAEARKFPNLVSYRRHMRRIKTYNITWKPQVSVQSRKNIFKRGSSFPVTTLSGPCESTIGGETRLCDVCPAVTDLGPETLPRYINEVLCNAAQLFCGDGSTVLGLCQNPTVTQSFIKKIDSTWMVYSQEIRVCCESEKRHETQLNVLINGNGESENVARVKAENALPGPLGYFNSAYMAFTRAEADKFPNLVSWHSKMTRIKNNITSASIAPVRSKISTFKKSKSFPFTTLSGSCESTIGGFERLCSICPAITDLGPDKLPRYINEVLCGNETYCGVGGNVFGLCQNSTVTQSFLMKVGSTWEVYSQEIKKMICRQLVSVVMLTATLLNLLDAMYLVCQPRTRRDLLTKLEKFGGYQKRYQAITVQEAENFPLLVHQKSTVSTTNDRMGSQLFRNKRQTSTYPQTNYTRTVKRGSLDRDNNLYYLCTERSAVTTLSADYFPRHLNEVICDKTDNLCLYGNQGECVQESFDVKVLKKTGQCGADGKEKWDLVSQKVRSSCSCRAFLKTVT</sequence>
<comment type="caution">
    <text evidence="1">The sequence shown here is derived from an EMBL/GenBank/DDBJ whole genome shotgun (WGS) entry which is preliminary data.</text>
</comment>
<accession>A0ABN8NYZ3</accession>
<dbReference type="Proteomes" id="UP001159405">
    <property type="component" value="Unassembled WGS sequence"/>
</dbReference>
<dbReference type="InterPro" id="IPR029034">
    <property type="entry name" value="Cystine-knot_cytokine"/>
</dbReference>
<dbReference type="PANTHER" id="PTHR33995:SF7">
    <property type="entry name" value="BURSICON SUBUNIT ALPHA-RELATED"/>
    <property type="match status" value="1"/>
</dbReference>
<protein>
    <submittedName>
        <fullName evidence="1">Uncharacterized protein</fullName>
    </submittedName>
</protein>
<dbReference type="SUPFAM" id="SSF57501">
    <property type="entry name" value="Cystine-knot cytokines"/>
    <property type="match status" value="3"/>
</dbReference>
<name>A0ABN8NYZ3_9CNID</name>
<keyword evidence="2" id="KW-1185">Reference proteome</keyword>
<evidence type="ECO:0000313" key="2">
    <source>
        <dbReference type="Proteomes" id="UP001159405"/>
    </source>
</evidence>
<gene>
    <name evidence="1" type="ORF">PLOB_00032054</name>
</gene>
<feature type="non-terminal residue" evidence="1">
    <location>
        <position position="1"/>
    </location>
</feature>
<dbReference type="Gene3D" id="2.10.90.10">
    <property type="entry name" value="Cystine-knot cytokines"/>
    <property type="match status" value="1"/>
</dbReference>
<proteinExistence type="predicted"/>
<dbReference type="EMBL" id="CALNXK010000041">
    <property type="protein sequence ID" value="CAH3125895.1"/>
    <property type="molecule type" value="Genomic_DNA"/>
</dbReference>
<organism evidence="1 2">
    <name type="scientific">Porites lobata</name>
    <dbReference type="NCBI Taxonomy" id="104759"/>
    <lineage>
        <taxon>Eukaryota</taxon>
        <taxon>Metazoa</taxon>
        <taxon>Cnidaria</taxon>
        <taxon>Anthozoa</taxon>
        <taxon>Hexacorallia</taxon>
        <taxon>Scleractinia</taxon>
        <taxon>Fungiina</taxon>
        <taxon>Poritidae</taxon>
        <taxon>Porites</taxon>
    </lineage>
</organism>
<reference evidence="1 2" key="1">
    <citation type="submission" date="2022-05" db="EMBL/GenBank/DDBJ databases">
        <authorList>
            <consortium name="Genoscope - CEA"/>
            <person name="William W."/>
        </authorList>
    </citation>
    <scope>NUCLEOTIDE SEQUENCE [LARGE SCALE GENOMIC DNA]</scope>
</reference>
<dbReference type="PANTHER" id="PTHR33995">
    <property type="entry name" value="PROTEIN CBG18546"/>
    <property type="match status" value="1"/>
</dbReference>
<evidence type="ECO:0000313" key="1">
    <source>
        <dbReference type="EMBL" id="CAH3125895.1"/>
    </source>
</evidence>